<reference evidence="2" key="1">
    <citation type="journal article" date="2019" name="Int. J. Syst. Evol. Microbiol.">
        <title>The Global Catalogue of Microorganisms (GCM) 10K type strain sequencing project: providing services to taxonomists for standard genome sequencing and annotation.</title>
        <authorList>
            <consortium name="The Broad Institute Genomics Platform"/>
            <consortium name="The Broad Institute Genome Sequencing Center for Infectious Disease"/>
            <person name="Wu L."/>
            <person name="Ma J."/>
        </authorList>
    </citation>
    <scope>NUCLEOTIDE SEQUENCE [LARGE SCALE GENOMIC DNA]</scope>
    <source>
        <strain evidence="2">CGMCC 1.15480</strain>
    </source>
</reference>
<protein>
    <submittedName>
        <fullName evidence="1">Uncharacterized protein</fullName>
    </submittedName>
</protein>
<evidence type="ECO:0000313" key="1">
    <source>
        <dbReference type="EMBL" id="GGC97119.1"/>
    </source>
</evidence>
<sequence>MSDASGEQEKFIAVARQLHALIPPAFEKIDMRVSATHAVQTSVITAEDQQGNRQSLQGSDEVDDAVDDLRAAMYRPGSGTWFSAVLTVTAAGKADASYNYDDEPTWPFPVDPQVYATDLEAFPRDDAHLPEWLRQKVRDHAAGRTE</sequence>
<dbReference type="RefSeq" id="WP_188668778.1">
    <property type="nucleotide sequence ID" value="NZ_BMJI01000019.1"/>
</dbReference>
<dbReference type="EMBL" id="BMJI01000019">
    <property type="protein sequence ID" value="GGC97119.1"/>
    <property type="molecule type" value="Genomic_DNA"/>
</dbReference>
<dbReference type="SUPFAM" id="SSF160424">
    <property type="entry name" value="BH3703-like"/>
    <property type="match status" value="1"/>
</dbReference>
<gene>
    <name evidence="1" type="ORF">GCM10011512_25160</name>
</gene>
<dbReference type="InterPro" id="IPR036170">
    <property type="entry name" value="YezG-like_sf"/>
</dbReference>
<evidence type="ECO:0000313" key="2">
    <source>
        <dbReference type="Proteomes" id="UP000597761"/>
    </source>
</evidence>
<proteinExistence type="predicted"/>
<organism evidence="1 2">
    <name type="scientific">Tersicoccus solisilvae</name>
    <dbReference type="NCBI Taxonomy" id="1882339"/>
    <lineage>
        <taxon>Bacteria</taxon>
        <taxon>Bacillati</taxon>
        <taxon>Actinomycetota</taxon>
        <taxon>Actinomycetes</taxon>
        <taxon>Micrococcales</taxon>
        <taxon>Micrococcaceae</taxon>
        <taxon>Tersicoccus</taxon>
    </lineage>
</organism>
<keyword evidence="2" id="KW-1185">Reference proteome</keyword>
<accession>A0ABQ1PH97</accession>
<dbReference type="Proteomes" id="UP000597761">
    <property type="component" value="Unassembled WGS sequence"/>
</dbReference>
<comment type="caution">
    <text evidence="1">The sequence shown here is derived from an EMBL/GenBank/DDBJ whole genome shotgun (WGS) entry which is preliminary data.</text>
</comment>
<name>A0ABQ1PH97_9MICC</name>